<keyword evidence="3" id="KW-0963">Cytoplasm</keyword>
<dbReference type="PANTHER" id="PTHR47690:SF1">
    <property type="entry name" value="GLUCOKINASE"/>
    <property type="match status" value="1"/>
</dbReference>
<feature type="region of interest" description="Disordered" evidence="5">
    <location>
        <begin position="1"/>
        <end position="20"/>
    </location>
</feature>
<comment type="similarity">
    <text evidence="3 4">Belongs to the bacterial glucokinase family.</text>
</comment>
<evidence type="ECO:0000256" key="1">
    <source>
        <dbReference type="ARBA" id="ARBA00022679"/>
    </source>
</evidence>
<reference evidence="6" key="1">
    <citation type="submission" date="2022-08" db="EMBL/GenBank/DDBJ databases">
        <title>Reclassification of Massilia species as members of the genera Telluria, Duganella, Pseudoduganella, Mokoshia gen. nov. and Zemynaea gen. nov. using orthogonal and non-orthogonal genome-based approaches.</title>
        <authorList>
            <person name="Bowman J.P."/>
        </authorList>
    </citation>
    <scope>NUCLEOTIDE SEQUENCE</scope>
    <source>
        <strain evidence="6">LMG 11547</strain>
    </source>
</reference>
<dbReference type="EC" id="2.7.1.2" evidence="3"/>
<protein>
    <recommendedName>
        <fullName evidence="3">Glucokinase</fullName>
        <ecNumber evidence="3">2.7.1.2</ecNumber>
    </recommendedName>
    <alternativeName>
        <fullName evidence="3">Glucose kinase</fullName>
    </alternativeName>
</protein>
<dbReference type="NCBIfam" id="TIGR00749">
    <property type="entry name" value="glk"/>
    <property type="match status" value="1"/>
</dbReference>
<dbReference type="RefSeq" id="WP_259447176.1">
    <property type="nucleotide sequence ID" value="NZ_CP119520.1"/>
</dbReference>
<dbReference type="InterPro" id="IPR043129">
    <property type="entry name" value="ATPase_NBD"/>
</dbReference>
<accession>A0ABT2BS19</accession>
<keyword evidence="3" id="KW-0324">Glycolysis</keyword>
<organism evidence="6 7">
    <name type="scientific">Telluria mixta</name>
    <dbReference type="NCBI Taxonomy" id="34071"/>
    <lineage>
        <taxon>Bacteria</taxon>
        <taxon>Pseudomonadati</taxon>
        <taxon>Pseudomonadota</taxon>
        <taxon>Betaproteobacteria</taxon>
        <taxon>Burkholderiales</taxon>
        <taxon>Oxalobacteraceae</taxon>
        <taxon>Telluria group</taxon>
        <taxon>Telluria</taxon>
    </lineage>
</organism>
<dbReference type="CDD" id="cd24008">
    <property type="entry name" value="ASKHA_NBD_GLK"/>
    <property type="match status" value="1"/>
</dbReference>
<dbReference type="Gene3D" id="3.40.367.20">
    <property type="match status" value="1"/>
</dbReference>
<name>A0ABT2BS19_9BURK</name>
<dbReference type="EMBL" id="JANUHC010000001">
    <property type="protein sequence ID" value="MCS0627915.1"/>
    <property type="molecule type" value="Genomic_DNA"/>
</dbReference>
<comment type="subcellular location">
    <subcellularLocation>
        <location evidence="3">Cytoplasm</location>
    </subcellularLocation>
</comment>
<evidence type="ECO:0000256" key="3">
    <source>
        <dbReference type="HAMAP-Rule" id="MF_00524"/>
    </source>
</evidence>
<dbReference type="HAMAP" id="MF_00524">
    <property type="entry name" value="Glucokinase"/>
    <property type="match status" value="1"/>
</dbReference>
<dbReference type="GO" id="GO:0004340">
    <property type="term" value="F:glucokinase activity"/>
    <property type="evidence" value="ECO:0007669"/>
    <property type="project" value="UniProtKB-EC"/>
</dbReference>
<evidence type="ECO:0000256" key="2">
    <source>
        <dbReference type="ARBA" id="ARBA00022777"/>
    </source>
</evidence>
<comment type="caution">
    <text evidence="6">The sequence shown here is derived from an EMBL/GenBank/DDBJ whole genome shotgun (WGS) entry which is preliminary data.</text>
</comment>
<keyword evidence="3" id="KW-0547">Nucleotide-binding</keyword>
<dbReference type="Pfam" id="PF02685">
    <property type="entry name" value="Glucokinase"/>
    <property type="match status" value="1"/>
</dbReference>
<dbReference type="Proteomes" id="UP001165263">
    <property type="component" value="Unassembled WGS sequence"/>
</dbReference>
<dbReference type="PANTHER" id="PTHR47690">
    <property type="entry name" value="GLUCOKINASE"/>
    <property type="match status" value="1"/>
</dbReference>
<keyword evidence="1 3" id="KW-0808">Transferase</keyword>
<gene>
    <name evidence="3 6" type="primary">glk</name>
    <name evidence="6" type="ORF">NX786_00960</name>
</gene>
<evidence type="ECO:0000256" key="5">
    <source>
        <dbReference type="SAM" id="MobiDB-lite"/>
    </source>
</evidence>
<keyword evidence="7" id="KW-1185">Reference proteome</keyword>
<sequence length="358" mass="37439">MITSEHHLSRPHARPHASSLLRPVSVQVPTSALALGFPRLVGDVGGTNARFALIEGPDGIPAHLRTLRVADHVNIADAIESYLTSLEQDGATTDRPCAAALALATPIGGDSVVMTNNGWRFSRHALQERLGLDALLLLNDFEALALALPRLRPSQLRADLPRQPLGDVMAAVGPGTGLGVAGVVRTPVGWVALPGEGGHATLAPADDYESALLVHVRQALPHVSGERLLSGLGLPTLYRAVANVNGHAARDLVAEQIVAYGIDGSDAMCAATLDAFCALLGNFAGSVALTMGARAGVYIGGGIVPRLGERFFASAFRARFEAKGRFRDYLERIPTPVITDTLAALSGAAGALDQHVPR</sequence>
<dbReference type="InterPro" id="IPR003836">
    <property type="entry name" value="Glucokinase"/>
</dbReference>
<evidence type="ECO:0000313" key="7">
    <source>
        <dbReference type="Proteomes" id="UP001165263"/>
    </source>
</evidence>
<dbReference type="SUPFAM" id="SSF53067">
    <property type="entry name" value="Actin-like ATPase domain"/>
    <property type="match status" value="1"/>
</dbReference>
<evidence type="ECO:0000313" key="6">
    <source>
        <dbReference type="EMBL" id="MCS0627915.1"/>
    </source>
</evidence>
<dbReference type="Gene3D" id="3.30.420.40">
    <property type="match status" value="1"/>
</dbReference>
<comment type="catalytic activity">
    <reaction evidence="3">
        <text>D-glucose + ATP = D-glucose 6-phosphate + ADP + H(+)</text>
        <dbReference type="Rhea" id="RHEA:17825"/>
        <dbReference type="ChEBI" id="CHEBI:4167"/>
        <dbReference type="ChEBI" id="CHEBI:15378"/>
        <dbReference type="ChEBI" id="CHEBI:30616"/>
        <dbReference type="ChEBI" id="CHEBI:61548"/>
        <dbReference type="ChEBI" id="CHEBI:456216"/>
        <dbReference type="EC" id="2.7.1.2"/>
    </reaction>
</comment>
<evidence type="ECO:0000256" key="4">
    <source>
        <dbReference type="RuleBase" id="RU004046"/>
    </source>
</evidence>
<feature type="binding site" evidence="3">
    <location>
        <begin position="42"/>
        <end position="47"/>
    </location>
    <ligand>
        <name>ATP</name>
        <dbReference type="ChEBI" id="CHEBI:30616"/>
    </ligand>
</feature>
<proteinExistence type="inferred from homology"/>
<keyword evidence="2 3" id="KW-0418">Kinase</keyword>
<keyword evidence="3" id="KW-0067">ATP-binding</keyword>
<dbReference type="InterPro" id="IPR050201">
    <property type="entry name" value="Bacterial_glucokinase"/>
</dbReference>